<dbReference type="GeneTree" id="ENSGT00940000160453"/>
<dbReference type="InterPro" id="IPR003599">
    <property type="entry name" value="Ig_sub"/>
</dbReference>
<dbReference type="STRING" id="244447.ENSCSEP00000031041"/>
<dbReference type="PROSITE" id="PS50835">
    <property type="entry name" value="IG_LIKE"/>
    <property type="match status" value="2"/>
</dbReference>
<feature type="transmembrane region" description="Helical" evidence="2">
    <location>
        <begin position="404"/>
        <end position="422"/>
    </location>
</feature>
<reference evidence="4" key="3">
    <citation type="submission" date="2025-09" db="UniProtKB">
        <authorList>
            <consortium name="Ensembl"/>
        </authorList>
    </citation>
    <scope>IDENTIFICATION</scope>
</reference>
<keyword evidence="2" id="KW-1133">Transmembrane helix</keyword>
<dbReference type="CDD" id="cd05771">
    <property type="entry name" value="IgC1_Tapasin_R"/>
    <property type="match status" value="1"/>
</dbReference>
<dbReference type="Pfam" id="PF07654">
    <property type="entry name" value="C1-set"/>
    <property type="match status" value="1"/>
</dbReference>
<sequence length="423" mass="46513">MFLSVVHGSLTTCVSPSPAGAADVVLKCELVEDGAGRGSAFVHSPATLVLRDVPVTLEDSEETLPPFVPPPFPVPDLVLIEVEASSVHIPNAEVLLHADCNEQEVMCEISRYATTGPREDPDPVYFIVTLTVGGAEVSTSLILRTLTVEKNHLTVVQKNLGLPLSPRGSLLTNVVFLVFSLRKLVSSSLGDDILLDCGFKHDDASRTQEVDVEWRLQHRGKGQRVFEMRTRMEGDATVERKNSSVDAARVVAQGNVSLTLNRVKVTDEGMYICSVTLGKFQAQQTIQLFVQQPPQVSISEEKLVLRTASPQVLRCHCSKYYPLSAQMEWFSLSPTDTEPVVFPDQGSLSSHRQHNDGTFSLSSHLVVPSTLTPGTKIICRVSHPALDAPVSVRTEVEGSEPDSYWWFVGFLIITVLFFYQVMR</sequence>
<evidence type="ECO:0000313" key="4">
    <source>
        <dbReference type="Ensembl" id="ENSCSEP00000031041.1"/>
    </source>
</evidence>
<dbReference type="InterPro" id="IPR013783">
    <property type="entry name" value="Ig-like_fold"/>
</dbReference>
<evidence type="ECO:0000259" key="3">
    <source>
        <dbReference type="PROSITE" id="PS50835"/>
    </source>
</evidence>
<dbReference type="AlphaFoldDB" id="A0A3P8X033"/>
<dbReference type="Pfam" id="PF07686">
    <property type="entry name" value="V-set"/>
    <property type="match status" value="1"/>
</dbReference>
<accession>A0A3P8X033</accession>
<dbReference type="Proteomes" id="UP000265120">
    <property type="component" value="Chromosome 13"/>
</dbReference>
<dbReference type="Ensembl" id="ENSCSET00000031448.1">
    <property type="protein sequence ID" value="ENSCSEP00000031041.1"/>
    <property type="gene ID" value="ENSCSEG00000019863.1"/>
</dbReference>
<dbReference type="GO" id="GO:0016020">
    <property type="term" value="C:membrane"/>
    <property type="evidence" value="ECO:0007669"/>
    <property type="project" value="InterPro"/>
</dbReference>
<keyword evidence="2" id="KW-0472">Membrane</keyword>
<dbReference type="PANTHER" id="PTHR23411">
    <property type="entry name" value="TAPASIN"/>
    <property type="match status" value="1"/>
</dbReference>
<dbReference type="InterPro" id="IPR007110">
    <property type="entry name" value="Ig-like_dom"/>
</dbReference>
<dbReference type="Gene3D" id="2.60.40.10">
    <property type="entry name" value="Immunoglobulins"/>
    <property type="match status" value="3"/>
</dbReference>
<proteinExistence type="predicted"/>
<name>A0A3P8X033_CYNSE</name>
<evidence type="ECO:0000256" key="1">
    <source>
        <dbReference type="ARBA" id="ARBA00023319"/>
    </source>
</evidence>
<evidence type="ECO:0000256" key="2">
    <source>
        <dbReference type="SAM" id="Phobius"/>
    </source>
</evidence>
<dbReference type="InterPro" id="IPR036179">
    <property type="entry name" value="Ig-like_dom_sf"/>
</dbReference>
<protein>
    <submittedName>
        <fullName evidence="4">TAP binding protein like</fullName>
    </submittedName>
</protein>
<dbReference type="OMA" id="YPLDAQM"/>
<dbReference type="PRINTS" id="PR01669">
    <property type="entry name" value="TAPASIN"/>
</dbReference>
<reference evidence="4" key="2">
    <citation type="submission" date="2025-08" db="UniProtKB">
        <authorList>
            <consortium name="Ensembl"/>
        </authorList>
    </citation>
    <scope>IDENTIFICATION</scope>
</reference>
<keyword evidence="2" id="KW-0812">Transmembrane</keyword>
<dbReference type="InterPro" id="IPR050380">
    <property type="entry name" value="Immune_Resp_Modulators"/>
</dbReference>
<dbReference type="GO" id="GO:0019885">
    <property type="term" value="P:antigen processing and presentation of endogenous peptide antigen via MHC class I"/>
    <property type="evidence" value="ECO:0007669"/>
    <property type="project" value="InterPro"/>
</dbReference>
<organism evidence="4 5">
    <name type="scientific">Cynoglossus semilaevis</name>
    <name type="common">Tongue sole</name>
    <dbReference type="NCBI Taxonomy" id="244447"/>
    <lineage>
        <taxon>Eukaryota</taxon>
        <taxon>Metazoa</taxon>
        <taxon>Chordata</taxon>
        <taxon>Craniata</taxon>
        <taxon>Vertebrata</taxon>
        <taxon>Euteleostomi</taxon>
        <taxon>Actinopterygii</taxon>
        <taxon>Neopterygii</taxon>
        <taxon>Teleostei</taxon>
        <taxon>Neoteleostei</taxon>
        <taxon>Acanthomorphata</taxon>
        <taxon>Carangaria</taxon>
        <taxon>Pleuronectiformes</taxon>
        <taxon>Pleuronectoidei</taxon>
        <taxon>Cynoglossidae</taxon>
        <taxon>Cynoglossinae</taxon>
        <taxon>Cynoglossus</taxon>
    </lineage>
</organism>
<keyword evidence="1" id="KW-0393">Immunoglobulin domain</keyword>
<dbReference type="InterPro" id="IPR008056">
    <property type="entry name" value="Tapasin"/>
</dbReference>
<keyword evidence="5" id="KW-1185">Reference proteome</keyword>
<dbReference type="InterPro" id="IPR013106">
    <property type="entry name" value="Ig_V-set"/>
</dbReference>
<dbReference type="InterPro" id="IPR003597">
    <property type="entry name" value="Ig_C1-set"/>
</dbReference>
<evidence type="ECO:0000313" key="5">
    <source>
        <dbReference type="Proteomes" id="UP000265120"/>
    </source>
</evidence>
<feature type="domain" description="Ig-like" evidence="3">
    <location>
        <begin position="294"/>
        <end position="391"/>
    </location>
</feature>
<dbReference type="SMART" id="SM00407">
    <property type="entry name" value="IGc1"/>
    <property type="match status" value="1"/>
</dbReference>
<dbReference type="SUPFAM" id="SSF48726">
    <property type="entry name" value="Immunoglobulin"/>
    <property type="match status" value="2"/>
</dbReference>
<dbReference type="SMART" id="SM00409">
    <property type="entry name" value="IG"/>
    <property type="match status" value="1"/>
</dbReference>
<dbReference type="InParanoid" id="A0A3P8X033"/>
<reference evidence="4 5" key="1">
    <citation type="journal article" date="2014" name="Nat. Genet.">
        <title>Whole-genome sequence of a flatfish provides insights into ZW sex chromosome evolution and adaptation to a benthic lifestyle.</title>
        <authorList>
            <person name="Chen S."/>
            <person name="Zhang G."/>
            <person name="Shao C."/>
            <person name="Huang Q."/>
            <person name="Liu G."/>
            <person name="Zhang P."/>
            <person name="Song W."/>
            <person name="An N."/>
            <person name="Chalopin D."/>
            <person name="Volff J.N."/>
            <person name="Hong Y."/>
            <person name="Li Q."/>
            <person name="Sha Z."/>
            <person name="Zhou H."/>
            <person name="Xie M."/>
            <person name="Yu Q."/>
            <person name="Liu Y."/>
            <person name="Xiang H."/>
            <person name="Wang N."/>
            <person name="Wu K."/>
            <person name="Yang C."/>
            <person name="Zhou Q."/>
            <person name="Liao X."/>
            <person name="Yang L."/>
            <person name="Hu Q."/>
            <person name="Zhang J."/>
            <person name="Meng L."/>
            <person name="Jin L."/>
            <person name="Tian Y."/>
            <person name="Lian J."/>
            <person name="Yang J."/>
            <person name="Miao G."/>
            <person name="Liu S."/>
            <person name="Liang Z."/>
            <person name="Yan F."/>
            <person name="Li Y."/>
            <person name="Sun B."/>
            <person name="Zhang H."/>
            <person name="Zhang J."/>
            <person name="Zhu Y."/>
            <person name="Du M."/>
            <person name="Zhao Y."/>
            <person name="Schartl M."/>
            <person name="Tang Q."/>
            <person name="Wang J."/>
        </authorList>
    </citation>
    <scope>NUCLEOTIDE SEQUENCE</scope>
</reference>
<feature type="domain" description="Ig-like" evidence="3">
    <location>
        <begin position="166"/>
        <end position="287"/>
    </location>
</feature>